<feature type="transmembrane region" description="Helical" evidence="3">
    <location>
        <begin position="66"/>
        <end position="85"/>
    </location>
</feature>
<dbReference type="NCBIfam" id="TIGR00254">
    <property type="entry name" value="GGDEF"/>
    <property type="match status" value="1"/>
</dbReference>
<organism evidence="5 6">
    <name type="scientific">Neorhizobium galegae bv. orientalis str. HAMBI 540</name>
    <dbReference type="NCBI Taxonomy" id="1028800"/>
    <lineage>
        <taxon>Bacteria</taxon>
        <taxon>Pseudomonadati</taxon>
        <taxon>Pseudomonadota</taxon>
        <taxon>Alphaproteobacteria</taxon>
        <taxon>Hyphomicrobiales</taxon>
        <taxon>Rhizobiaceae</taxon>
        <taxon>Rhizobium/Agrobacterium group</taxon>
        <taxon>Neorhizobium</taxon>
    </lineage>
</organism>
<keyword evidence="3" id="KW-1133">Transmembrane helix</keyword>
<reference evidence="6" key="1">
    <citation type="journal article" date="2014" name="BMC Genomics">
        <title>Genome sequencing of two Neorhizobium galegae strains reveals a noeT gene responsible for the unusual acetylation of the nodulation factors.</title>
        <authorList>
            <person name="Osterman J."/>
            <person name="Marsh J."/>
            <person name="Laine P.K."/>
            <person name="Zeng Z."/>
            <person name="Alatalo E."/>
            <person name="Sullivan J.T."/>
            <person name="Young J.P."/>
            <person name="Thomas-Oates J."/>
            <person name="Paulin L."/>
            <person name="Lindstrom K."/>
        </authorList>
    </citation>
    <scope>NUCLEOTIDE SEQUENCE [LARGE SCALE GENOMIC DNA]</scope>
    <source>
        <strain evidence="6">HAMBI 540</strain>
    </source>
</reference>
<dbReference type="InterPro" id="IPR043128">
    <property type="entry name" value="Rev_trsase/Diguanyl_cyclase"/>
</dbReference>
<dbReference type="InterPro" id="IPR050469">
    <property type="entry name" value="Diguanylate_Cyclase"/>
</dbReference>
<evidence type="ECO:0000256" key="3">
    <source>
        <dbReference type="SAM" id="Phobius"/>
    </source>
</evidence>
<gene>
    <name evidence="5" type="ORF">RG540_CH31590</name>
</gene>
<name>A0A068SSX3_NEOGA</name>
<dbReference type="GeneID" id="24257163"/>
<comment type="catalytic activity">
    <reaction evidence="2">
        <text>2 GTP = 3',3'-c-di-GMP + 2 diphosphate</text>
        <dbReference type="Rhea" id="RHEA:24898"/>
        <dbReference type="ChEBI" id="CHEBI:33019"/>
        <dbReference type="ChEBI" id="CHEBI:37565"/>
        <dbReference type="ChEBI" id="CHEBI:58805"/>
        <dbReference type="EC" id="2.7.7.65"/>
    </reaction>
</comment>
<dbReference type="SUPFAM" id="SSF55073">
    <property type="entry name" value="Nucleotide cyclase"/>
    <property type="match status" value="1"/>
</dbReference>
<dbReference type="PANTHER" id="PTHR45138">
    <property type="entry name" value="REGULATORY COMPONENTS OF SENSORY TRANSDUCTION SYSTEM"/>
    <property type="match status" value="1"/>
</dbReference>
<dbReference type="InterPro" id="IPR000160">
    <property type="entry name" value="GGDEF_dom"/>
</dbReference>
<protein>
    <recommendedName>
        <fullName evidence="1">diguanylate cyclase</fullName>
        <ecNumber evidence="1">2.7.7.65</ecNumber>
    </recommendedName>
</protein>
<dbReference type="Pfam" id="PF00990">
    <property type="entry name" value="GGDEF"/>
    <property type="match status" value="1"/>
</dbReference>
<evidence type="ECO:0000313" key="5">
    <source>
        <dbReference type="EMBL" id="CDN49323.1"/>
    </source>
</evidence>
<dbReference type="PROSITE" id="PS50887">
    <property type="entry name" value="GGDEF"/>
    <property type="match status" value="1"/>
</dbReference>
<dbReference type="PANTHER" id="PTHR45138:SF9">
    <property type="entry name" value="DIGUANYLATE CYCLASE DGCM-RELATED"/>
    <property type="match status" value="1"/>
</dbReference>
<feature type="transmembrane region" description="Helical" evidence="3">
    <location>
        <begin position="150"/>
        <end position="170"/>
    </location>
</feature>
<dbReference type="SMART" id="SM00267">
    <property type="entry name" value="GGDEF"/>
    <property type="match status" value="1"/>
</dbReference>
<evidence type="ECO:0000259" key="4">
    <source>
        <dbReference type="PROSITE" id="PS50887"/>
    </source>
</evidence>
<keyword evidence="3" id="KW-0812">Transmembrane</keyword>
<dbReference type="Gene3D" id="3.30.70.270">
    <property type="match status" value="1"/>
</dbReference>
<feature type="domain" description="GGDEF" evidence="4">
    <location>
        <begin position="247"/>
        <end position="380"/>
    </location>
</feature>
<feature type="transmembrane region" description="Helical" evidence="3">
    <location>
        <begin position="116"/>
        <end position="138"/>
    </location>
</feature>
<keyword evidence="6" id="KW-1185">Reference proteome</keyword>
<sequence length="385" mass="41662">MLDLRTIYIVSAMTCSVLGIVQMIAYSSGRFERWLFWWSASGIVIGAGLFSVGLRNVLPDVVSVLIGNNLILIGYLLLIVSVRLFGGRPARWGLSWLILAVLSTPLILLWRDDASTAPRIAIFSLVCALGDLLVMLEGIRLARQERLRSAWLVVAIYMPTAAIFAARAVLAVTGWIGEGGLFAPGNGADAWLGLWAAPFLALRSIVINLMAAERAGNKLTYLADRDALTGVLNRGGLMRSYAGLESGPVALMLIDVDRFKQLNDTHGHAVGDEVLRRFASSASPHLRSRDLFARQGGDEFVIVLKGCPVEKAVETAQEIRAAFAASLAEMEGLVVQPTLSIGVATEICGPGDLETLLQRADQALYARKRNGRDGIDTFEEDRQAA</sequence>
<dbReference type="EC" id="2.7.7.65" evidence="1"/>
<dbReference type="PATRIC" id="fig|1028800.3.peg.3207"/>
<proteinExistence type="predicted"/>
<dbReference type="InterPro" id="IPR029787">
    <property type="entry name" value="Nucleotide_cyclase"/>
</dbReference>
<dbReference type="EMBL" id="HG938353">
    <property type="protein sequence ID" value="CDN49323.1"/>
    <property type="molecule type" value="Genomic_DNA"/>
</dbReference>
<evidence type="ECO:0000313" key="6">
    <source>
        <dbReference type="Proteomes" id="UP000028181"/>
    </source>
</evidence>
<dbReference type="Proteomes" id="UP000028181">
    <property type="component" value="Chromosome I"/>
</dbReference>
<dbReference type="AlphaFoldDB" id="A0A068SSX3"/>
<keyword evidence="3" id="KW-0472">Membrane</keyword>
<accession>A0A068SSX3</accession>
<feature type="transmembrane region" description="Helical" evidence="3">
    <location>
        <begin position="6"/>
        <end position="27"/>
    </location>
</feature>
<dbReference type="RefSeq" id="WP_038589658.1">
    <property type="nucleotide sequence ID" value="NZ_HG938353.1"/>
</dbReference>
<evidence type="ECO:0000256" key="1">
    <source>
        <dbReference type="ARBA" id="ARBA00012528"/>
    </source>
</evidence>
<feature type="transmembrane region" description="Helical" evidence="3">
    <location>
        <begin position="34"/>
        <end position="54"/>
    </location>
</feature>
<dbReference type="CDD" id="cd01949">
    <property type="entry name" value="GGDEF"/>
    <property type="match status" value="1"/>
</dbReference>
<dbReference type="OrthoDB" id="9812260at2"/>
<feature type="transmembrane region" description="Helical" evidence="3">
    <location>
        <begin position="92"/>
        <end position="110"/>
    </location>
</feature>
<dbReference type="eggNOG" id="COG3706">
    <property type="taxonomic scope" value="Bacteria"/>
</dbReference>
<evidence type="ECO:0000256" key="2">
    <source>
        <dbReference type="ARBA" id="ARBA00034247"/>
    </source>
</evidence>
<dbReference type="GO" id="GO:0052621">
    <property type="term" value="F:diguanylate cyclase activity"/>
    <property type="evidence" value="ECO:0007669"/>
    <property type="project" value="UniProtKB-EC"/>
</dbReference>
<dbReference type="HOGENOM" id="CLU_000445_11_1_5"/>
<feature type="transmembrane region" description="Helical" evidence="3">
    <location>
        <begin position="190"/>
        <end position="211"/>
    </location>
</feature>
<dbReference type="KEGG" id="ngg:RG540_CH31590"/>